<dbReference type="OrthoDB" id="439661at2759"/>
<name>A0A813D1I7_POLGL</name>
<keyword evidence="2" id="KW-1185">Reference proteome</keyword>
<evidence type="ECO:0000313" key="2">
    <source>
        <dbReference type="Proteomes" id="UP000654075"/>
    </source>
</evidence>
<dbReference type="EMBL" id="CAJNNV010000081">
    <property type="protein sequence ID" value="CAE8581372.1"/>
    <property type="molecule type" value="Genomic_DNA"/>
</dbReference>
<gene>
    <name evidence="1" type="ORF">PGLA1383_LOCUS413</name>
</gene>
<evidence type="ECO:0000313" key="1">
    <source>
        <dbReference type="EMBL" id="CAE8581372.1"/>
    </source>
</evidence>
<feature type="non-terminal residue" evidence="1">
    <location>
        <position position="1"/>
    </location>
</feature>
<reference evidence="1" key="1">
    <citation type="submission" date="2021-02" db="EMBL/GenBank/DDBJ databases">
        <authorList>
            <person name="Dougan E. K."/>
            <person name="Rhodes N."/>
            <person name="Thang M."/>
            <person name="Chan C."/>
        </authorList>
    </citation>
    <scope>NUCLEOTIDE SEQUENCE</scope>
</reference>
<proteinExistence type="predicted"/>
<organism evidence="1 2">
    <name type="scientific">Polarella glacialis</name>
    <name type="common">Dinoflagellate</name>
    <dbReference type="NCBI Taxonomy" id="89957"/>
    <lineage>
        <taxon>Eukaryota</taxon>
        <taxon>Sar</taxon>
        <taxon>Alveolata</taxon>
        <taxon>Dinophyceae</taxon>
        <taxon>Suessiales</taxon>
        <taxon>Suessiaceae</taxon>
        <taxon>Polarella</taxon>
    </lineage>
</organism>
<dbReference type="Proteomes" id="UP000654075">
    <property type="component" value="Unassembled WGS sequence"/>
</dbReference>
<protein>
    <submittedName>
        <fullName evidence="1">Uncharacterized protein</fullName>
    </submittedName>
</protein>
<comment type="caution">
    <text evidence="1">The sequence shown here is derived from an EMBL/GenBank/DDBJ whole genome shotgun (WGS) entry which is preliminary data.</text>
</comment>
<sequence>VYKEWLSSSERPPSDSLRQVVVMDRVDVPILKNAFGSAIAEPKLVEFGARYVLQITGGVRCDLRAESPNVLLIWRLAGLLPSLDYMAFYRYMI</sequence>
<dbReference type="AlphaFoldDB" id="A0A813D1I7"/>
<feature type="non-terminal residue" evidence="1">
    <location>
        <position position="93"/>
    </location>
</feature>
<accession>A0A813D1I7</accession>